<reference evidence="1 2" key="1">
    <citation type="journal article" date="2022" name="Plant J.">
        <title>Chromosome-level genome of Camellia lanceoleosa provides a valuable resource for understanding genome evolution and self-incompatibility.</title>
        <authorList>
            <person name="Gong W."/>
            <person name="Xiao S."/>
            <person name="Wang L."/>
            <person name="Liao Z."/>
            <person name="Chang Y."/>
            <person name="Mo W."/>
            <person name="Hu G."/>
            <person name="Li W."/>
            <person name="Zhao G."/>
            <person name="Zhu H."/>
            <person name="Hu X."/>
            <person name="Ji K."/>
            <person name="Xiang X."/>
            <person name="Song Q."/>
            <person name="Yuan D."/>
            <person name="Jin S."/>
            <person name="Zhang L."/>
        </authorList>
    </citation>
    <scope>NUCLEOTIDE SEQUENCE [LARGE SCALE GENOMIC DNA]</scope>
    <source>
        <strain evidence="1">SQ_2022a</strain>
    </source>
</reference>
<sequence length="145" mass="15359">MGSTQIVGPRFRSKSCDQKGQREGLGMGSFNGLGPKKQNTNHVGFGRASSSGFGPNVGKVGHFQMKQHLGYTGKSPSRKSVVHSYGHTTPVAQIFDTLHQGLGLSQAGRVLPTTRVSTVSTSDPSTSDQRLADGGEDFEPLQVSD</sequence>
<gene>
    <name evidence="1" type="ORF">LOK49_LG05G00432</name>
</gene>
<name>A0ACC0HUX4_9ERIC</name>
<evidence type="ECO:0000313" key="2">
    <source>
        <dbReference type="Proteomes" id="UP001060215"/>
    </source>
</evidence>
<keyword evidence="2" id="KW-1185">Reference proteome</keyword>
<dbReference type="Proteomes" id="UP001060215">
    <property type="component" value="Chromosome 4"/>
</dbReference>
<proteinExistence type="predicted"/>
<comment type="caution">
    <text evidence="1">The sequence shown here is derived from an EMBL/GenBank/DDBJ whole genome shotgun (WGS) entry which is preliminary data.</text>
</comment>
<dbReference type="EMBL" id="CM045761">
    <property type="protein sequence ID" value="KAI8016302.1"/>
    <property type="molecule type" value="Genomic_DNA"/>
</dbReference>
<accession>A0ACC0HUX4</accession>
<organism evidence="1 2">
    <name type="scientific">Camellia lanceoleosa</name>
    <dbReference type="NCBI Taxonomy" id="1840588"/>
    <lineage>
        <taxon>Eukaryota</taxon>
        <taxon>Viridiplantae</taxon>
        <taxon>Streptophyta</taxon>
        <taxon>Embryophyta</taxon>
        <taxon>Tracheophyta</taxon>
        <taxon>Spermatophyta</taxon>
        <taxon>Magnoliopsida</taxon>
        <taxon>eudicotyledons</taxon>
        <taxon>Gunneridae</taxon>
        <taxon>Pentapetalae</taxon>
        <taxon>asterids</taxon>
        <taxon>Ericales</taxon>
        <taxon>Theaceae</taxon>
        <taxon>Camellia</taxon>
    </lineage>
</organism>
<protein>
    <submittedName>
        <fullName evidence="1">Uncharacterized protein</fullName>
    </submittedName>
</protein>
<evidence type="ECO:0000313" key="1">
    <source>
        <dbReference type="EMBL" id="KAI8016302.1"/>
    </source>
</evidence>